<dbReference type="InterPro" id="IPR023198">
    <property type="entry name" value="PGP-like_dom2"/>
</dbReference>
<dbReference type="GO" id="GO:0008801">
    <property type="term" value="F:beta-phosphoglucomutase activity"/>
    <property type="evidence" value="ECO:0007669"/>
    <property type="project" value="UniProtKB-EC"/>
</dbReference>
<evidence type="ECO:0000256" key="9">
    <source>
        <dbReference type="ARBA" id="ARBA00044968"/>
    </source>
</evidence>
<dbReference type="InterPro" id="IPR036412">
    <property type="entry name" value="HAD-like_sf"/>
</dbReference>
<dbReference type="EC" id="5.4.2.6" evidence="9"/>
<evidence type="ECO:0000256" key="2">
    <source>
        <dbReference type="ARBA" id="ARBA00006171"/>
    </source>
</evidence>
<evidence type="ECO:0000256" key="4">
    <source>
        <dbReference type="ARBA" id="ARBA00022723"/>
    </source>
</evidence>
<accession>A0A3M9N5Y6</accession>
<evidence type="ECO:0000256" key="8">
    <source>
        <dbReference type="ARBA" id="ARBA00044926"/>
    </source>
</evidence>
<name>A0A3M9N5Y6_9BACT</name>
<keyword evidence="5" id="KW-0460">Magnesium</keyword>
<evidence type="ECO:0000256" key="1">
    <source>
        <dbReference type="ARBA" id="ARBA00001946"/>
    </source>
</evidence>
<keyword evidence="3" id="KW-0597">Phosphoprotein</keyword>
<evidence type="ECO:0000256" key="6">
    <source>
        <dbReference type="ARBA" id="ARBA00023235"/>
    </source>
</evidence>
<sequence>MNTPTYKAFLFDMNGTMIDDMDFHTTAWHKVVTQKLNASLSREQVKVEMYGKNSEVLARLFGEDRFTDQEAQELSVEKEKIYQAEYISHLKLLNGLDQFLAKAKEKNIKMAIATAAIMFNIDFVVDNLDIRPYFQALVSADEVDKSKPHPETFLKAAEKLGIDPKDCLVFEDAPKGVEAAQNAQMDCMVLTTMHGKEEFSAYTNIVGYVQDYTDPELEKLFTGAEA</sequence>
<dbReference type="GO" id="GO:0046872">
    <property type="term" value="F:metal ion binding"/>
    <property type="evidence" value="ECO:0007669"/>
    <property type="project" value="UniProtKB-KW"/>
</dbReference>
<proteinExistence type="inferred from homology"/>
<dbReference type="OrthoDB" id="9797743at2"/>
<protein>
    <recommendedName>
        <fullName evidence="10">Beta-phosphoglucomutase</fullName>
        <ecNumber evidence="9">5.4.2.6</ecNumber>
    </recommendedName>
</protein>
<dbReference type="PANTHER" id="PTHR46193:SF18">
    <property type="entry name" value="HEXITOL PHOSPHATASE B"/>
    <property type="match status" value="1"/>
</dbReference>
<comment type="catalytic activity">
    <reaction evidence="8">
        <text>beta-D-glucose 1-phosphate = beta-D-glucose 6-phosphate</text>
        <dbReference type="Rhea" id="RHEA:20113"/>
        <dbReference type="ChEBI" id="CHEBI:57684"/>
        <dbReference type="ChEBI" id="CHEBI:58247"/>
        <dbReference type="EC" id="5.4.2.6"/>
    </reaction>
</comment>
<evidence type="ECO:0000256" key="7">
    <source>
        <dbReference type="ARBA" id="ARBA00023277"/>
    </source>
</evidence>
<comment type="caution">
    <text evidence="11">The sequence shown here is derived from an EMBL/GenBank/DDBJ whole genome shotgun (WGS) entry which is preliminary data.</text>
</comment>
<keyword evidence="4" id="KW-0479">Metal-binding</keyword>
<dbReference type="PRINTS" id="PR00413">
    <property type="entry name" value="HADHALOGNASE"/>
</dbReference>
<evidence type="ECO:0000313" key="11">
    <source>
        <dbReference type="EMBL" id="RNI33221.1"/>
    </source>
</evidence>
<dbReference type="Pfam" id="PF00702">
    <property type="entry name" value="Hydrolase"/>
    <property type="match status" value="1"/>
</dbReference>
<reference evidence="11 12" key="1">
    <citation type="submission" date="2018-11" db="EMBL/GenBank/DDBJ databases">
        <title>Rufibacter latericius sp. nov., isolated from water in Baiyang Lake.</title>
        <authorList>
            <person name="Yang Y."/>
        </authorList>
    </citation>
    <scope>NUCLEOTIDE SEQUENCE [LARGE SCALE GENOMIC DNA]</scope>
    <source>
        <strain evidence="11 12">MCC P1</strain>
    </source>
</reference>
<evidence type="ECO:0000313" key="12">
    <source>
        <dbReference type="Proteomes" id="UP000271010"/>
    </source>
</evidence>
<dbReference type="Proteomes" id="UP000271010">
    <property type="component" value="Unassembled WGS sequence"/>
</dbReference>
<dbReference type="InterPro" id="IPR051600">
    <property type="entry name" value="Beta-PGM-like"/>
</dbReference>
<dbReference type="SFLD" id="SFLDS00003">
    <property type="entry name" value="Haloacid_Dehalogenase"/>
    <property type="match status" value="1"/>
</dbReference>
<dbReference type="InterPro" id="IPR010976">
    <property type="entry name" value="B-phosphoglucomutase_hydrolase"/>
</dbReference>
<comment type="similarity">
    <text evidence="2">Belongs to the HAD-like hydrolase superfamily. CbbY/CbbZ/Gph/YieH family.</text>
</comment>
<dbReference type="EMBL" id="RJJE01000001">
    <property type="protein sequence ID" value="RNI33221.1"/>
    <property type="molecule type" value="Genomic_DNA"/>
</dbReference>
<dbReference type="InterPro" id="IPR023214">
    <property type="entry name" value="HAD_sf"/>
</dbReference>
<dbReference type="SUPFAM" id="SSF56784">
    <property type="entry name" value="HAD-like"/>
    <property type="match status" value="1"/>
</dbReference>
<dbReference type="NCBIfam" id="TIGR02009">
    <property type="entry name" value="PGMB-YQAB-SF"/>
    <property type="match status" value="1"/>
</dbReference>
<dbReference type="InterPro" id="IPR006439">
    <property type="entry name" value="HAD-SF_hydro_IA"/>
</dbReference>
<gene>
    <name evidence="11" type="ORF">EFA69_02055</name>
</gene>
<keyword evidence="7" id="KW-0119">Carbohydrate metabolism</keyword>
<dbReference type="NCBIfam" id="TIGR01509">
    <property type="entry name" value="HAD-SF-IA-v3"/>
    <property type="match status" value="1"/>
</dbReference>
<dbReference type="Gene3D" id="1.10.150.240">
    <property type="entry name" value="Putative phosphatase, domain 2"/>
    <property type="match status" value="1"/>
</dbReference>
<dbReference type="CDD" id="cd07505">
    <property type="entry name" value="HAD_BPGM-like"/>
    <property type="match status" value="1"/>
</dbReference>
<dbReference type="AlphaFoldDB" id="A0A3M9N5Y6"/>
<evidence type="ECO:0000256" key="10">
    <source>
        <dbReference type="ARBA" id="ARBA00044991"/>
    </source>
</evidence>
<dbReference type="SFLD" id="SFLDG01129">
    <property type="entry name" value="C1.5:_HAD__Beta-PGM__Phosphata"/>
    <property type="match status" value="1"/>
</dbReference>
<dbReference type="RefSeq" id="WP_123131408.1">
    <property type="nucleotide sequence ID" value="NZ_RJJE01000001.1"/>
</dbReference>
<keyword evidence="6" id="KW-0413">Isomerase</keyword>
<evidence type="ECO:0000256" key="3">
    <source>
        <dbReference type="ARBA" id="ARBA00022553"/>
    </source>
</evidence>
<dbReference type="SFLD" id="SFLDG01135">
    <property type="entry name" value="C1.5.6:_HAD__Beta-PGM__Phospha"/>
    <property type="match status" value="1"/>
</dbReference>
<organism evidence="11 12">
    <name type="scientific">Rufibacter immobilis</name>
    <dbReference type="NCBI Taxonomy" id="1348778"/>
    <lineage>
        <taxon>Bacteria</taxon>
        <taxon>Pseudomonadati</taxon>
        <taxon>Bacteroidota</taxon>
        <taxon>Cytophagia</taxon>
        <taxon>Cytophagales</taxon>
        <taxon>Hymenobacteraceae</taxon>
        <taxon>Rufibacter</taxon>
    </lineage>
</organism>
<evidence type="ECO:0000256" key="5">
    <source>
        <dbReference type="ARBA" id="ARBA00022842"/>
    </source>
</evidence>
<keyword evidence="12" id="KW-1185">Reference proteome</keyword>
<dbReference type="Gene3D" id="3.40.50.1000">
    <property type="entry name" value="HAD superfamily/HAD-like"/>
    <property type="match status" value="1"/>
</dbReference>
<comment type="cofactor">
    <cofactor evidence="1">
        <name>Mg(2+)</name>
        <dbReference type="ChEBI" id="CHEBI:18420"/>
    </cofactor>
</comment>
<dbReference type="PANTHER" id="PTHR46193">
    <property type="entry name" value="6-PHOSPHOGLUCONATE PHOSPHATASE"/>
    <property type="match status" value="1"/>
</dbReference>